<dbReference type="SUPFAM" id="SSF158791">
    <property type="entry name" value="MgtE N-terminal domain-like"/>
    <property type="match status" value="5"/>
</dbReference>
<evidence type="ECO:0000313" key="2">
    <source>
        <dbReference type="EMBL" id="KAK3256121.1"/>
    </source>
</evidence>
<name>A0AAE0FAF5_9CHLO</name>
<dbReference type="Proteomes" id="UP001190700">
    <property type="component" value="Unassembled WGS sequence"/>
</dbReference>
<dbReference type="Pfam" id="PF03448">
    <property type="entry name" value="MgtE_N"/>
    <property type="match status" value="2"/>
</dbReference>
<feature type="domain" description="Magnesium transporter MgtE intracellular" evidence="1">
    <location>
        <begin position="1048"/>
        <end position="1151"/>
    </location>
</feature>
<accession>A0AAE0FAF5</accession>
<dbReference type="SMART" id="SM00924">
    <property type="entry name" value="MgtE_N"/>
    <property type="match status" value="2"/>
</dbReference>
<proteinExistence type="predicted"/>
<comment type="caution">
    <text evidence="2">The sequence shown here is derived from an EMBL/GenBank/DDBJ whole genome shotgun (WGS) entry which is preliminary data.</text>
</comment>
<protein>
    <recommendedName>
        <fullName evidence="1">Magnesium transporter MgtE intracellular domain-containing protein</fullName>
    </recommendedName>
</protein>
<feature type="domain" description="Magnesium transporter MgtE intracellular" evidence="1">
    <location>
        <begin position="393"/>
        <end position="498"/>
    </location>
</feature>
<organism evidence="2 3">
    <name type="scientific">Cymbomonas tetramitiformis</name>
    <dbReference type="NCBI Taxonomy" id="36881"/>
    <lineage>
        <taxon>Eukaryota</taxon>
        <taxon>Viridiplantae</taxon>
        <taxon>Chlorophyta</taxon>
        <taxon>Pyramimonadophyceae</taxon>
        <taxon>Pyramimonadales</taxon>
        <taxon>Pyramimonadaceae</taxon>
        <taxon>Cymbomonas</taxon>
    </lineage>
</organism>
<keyword evidence="3" id="KW-1185">Reference proteome</keyword>
<gene>
    <name evidence="2" type="ORF">CYMTET_34732</name>
</gene>
<evidence type="ECO:0000313" key="3">
    <source>
        <dbReference type="Proteomes" id="UP001190700"/>
    </source>
</evidence>
<sequence>MQAAKRGGLCSGMILVGETLDFPAMDTAASAEILAHLPQDFVRDILKMITDASRHSSTQHLAVDCHGHSSTQHLAVDCHGHSSTQHLAVDCRNCAAMPHRTTASRFHMASASFFLDFLSRWKSLLYATPFEALELMPNVALQPNLACRVWAHNSQTGLVAFRLRIISRLLLLDSKHQWLFQVLAATCETMRLEDAASTLEDLEDTDMAARVLTCFGASRMAIIVSHLFSLAGKKAALAVQLVARMPADKATLLMRHLDLHVAVAVLERMPAVPLQDLLLASSSNQAARMLAEMSSARRAGAFRLMLPGQAAAALQQLDPFLGSLILEDAVEEWEADHLTDVISRVHPVVVKAWVEALDSQLRKQFVEALNPVVATACLKAWSAELASQLLREVHPEHTATILVLLSEAGWQKVLDIFQRIDPTRVAQVLEFMSGRGDASQLIKRMPSAQAAAVVGLMPPSSAATLLTRLEARDIAPMLMALGDAASAAVLVTLPPGLAARVLDSVETAFAGQVLMAMSLESACTMLLAAGVDSGSRIAREIPARHLGAILGDSIPEMTIAQYLQKLPAPVAAVAMQCFPAQTAARVLVEIGSEIALPVLVLIPAAHLGAVVTFLPHEQSIALTRMLPPEVTAQMMERVTSSQVTAGILDAVSLGHASCLVRGLAPATAAAALQHLSAESLAAVLQEIETEIAALIMVELKPLMAAAAWSCVPSSSAAALLECMPLRAACAMLQFARSATTAAALDIMASRSLPQAASRVQGLDPARAADVMRMMAPTLAAALLSGFSLPKAMGGDVGAVQWEVLCRMGPSGMMPVLDALGSKASAALKHSPIGQFTQIMKNIHPDAGSQCLNLADDNRARTALSRLPYGPAGAILERMLPHKSAAVIGKLPKKHAANLLTVMVAEERFVLNVAEQMDVRATSVLLCHVDEVSYKGRSAAILQEMRLAPMVTVLNHGAPTWVAELLQQMDDGAPSVIQSVFSQARKNVQKRRSAVVPLSRSGSFWQQLKKDHSDDLIRDILCRMDPALVSQALLEVGPPQRLAWLERLQDSVRRARVIEAMPTPVAAATLANLMLDLGGGVLDAAPVESAVRLLDAMPAESICPLLMHMSVLGCARLMLALPERRTAAVIDEMPAEYIAKVVESMRTEDARILMKTVNRPLELLALIPAASANAVFSGMNAMRIEKSLKNYSVEMLMQLVQKLEPQQAAQLMSFFPAGMSNAVFERAGVPAPVKEAYTALRKQTLERRAIKAFKLLRWHDVTKRICSMLLATKQLDMISPYLGLALEALNLKNLISVYLWVSILLLTRKSHVMYKSIKITKTCGAEKRKLVYEDAARLRMAVENVLDETSDAELTLDVLSFVQSLENVQLQEWQVEYLKLGDRMIATSLEMEVVKFTKAETLVYTYFSNLLTLWSQKVNRFREAHLSFDLALQHPELVELTALLAKEWTDRPSCLARLRS</sequence>
<dbReference type="EMBL" id="LGRX02021962">
    <property type="protein sequence ID" value="KAK3256121.1"/>
    <property type="molecule type" value="Genomic_DNA"/>
</dbReference>
<reference evidence="2 3" key="1">
    <citation type="journal article" date="2015" name="Genome Biol. Evol.">
        <title>Comparative Genomics of a Bacterivorous Green Alga Reveals Evolutionary Causalities and Consequences of Phago-Mixotrophic Mode of Nutrition.</title>
        <authorList>
            <person name="Burns J.A."/>
            <person name="Paasch A."/>
            <person name="Narechania A."/>
            <person name="Kim E."/>
        </authorList>
    </citation>
    <scope>NUCLEOTIDE SEQUENCE [LARGE SCALE GENOMIC DNA]</scope>
    <source>
        <strain evidence="2 3">PLY_AMNH</strain>
    </source>
</reference>
<dbReference type="InterPro" id="IPR006668">
    <property type="entry name" value="Mg_transptr_MgtE_intracell_dom"/>
</dbReference>
<evidence type="ECO:0000259" key="1">
    <source>
        <dbReference type="SMART" id="SM00924"/>
    </source>
</evidence>